<dbReference type="SUPFAM" id="SSF53474">
    <property type="entry name" value="alpha/beta-Hydrolases"/>
    <property type="match status" value="1"/>
</dbReference>
<dbReference type="AlphaFoldDB" id="A0A4R1HM90"/>
<sequence length="244" mass="25602">MSDAPTRFVLVHGAWHRGSCWAPLVADLVRRGFRVEAPDMPSDTSGHGAQDYADTVLAALGPGREPVVLVGHSLGGLTVPVAAERLGPGRVTAMVLLAAMTPVPGTSFIGRLRDEPGVMVEGYDRGVRRGEDGTTYWPADAIADGLYRGVADESSDAVVEAAAAGLRPQAWTIGKEVTPLQAWPAARTVGVVCAQDRVADPDAFRRALADVRADVVDLPGGHFPMLTRTAELGDVLEGVAHPDA</sequence>
<dbReference type="RefSeq" id="WP_132429618.1">
    <property type="nucleotide sequence ID" value="NZ_SMFZ01000002.1"/>
</dbReference>
<keyword evidence="3" id="KW-1185">Reference proteome</keyword>
<dbReference type="OrthoDB" id="9773549at2"/>
<reference evidence="2 3" key="1">
    <citation type="submission" date="2019-03" db="EMBL/GenBank/DDBJ databases">
        <title>Sequencing the genomes of 1000 actinobacteria strains.</title>
        <authorList>
            <person name="Klenk H.-P."/>
        </authorList>
    </citation>
    <scope>NUCLEOTIDE SEQUENCE [LARGE SCALE GENOMIC DNA]</scope>
    <source>
        <strain evidence="2 3">DSM 44969</strain>
    </source>
</reference>
<dbReference type="Pfam" id="PF12697">
    <property type="entry name" value="Abhydrolase_6"/>
    <property type="match status" value="1"/>
</dbReference>
<proteinExistence type="predicted"/>
<dbReference type="InterPro" id="IPR029058">
    <property type="entry name" value="AB_hydrolase_fold"/>
</dbReference>
<dbReference type="PANTHER" id="PTHR37017:SF11">
    <property type="entry name" value="ESTERASE_LIPASE_THIOESTERASE DOMAIN-CONTAINING PROTEIN"/>
    <property type="match status" value="1"/>
</dbReference>
<evidence type="ECO:0000313" key="2">
    <source>
        <dbReference type="EMBL" id="TCK20769.1"/>
    </source>
</evidence>
<keyword evidence="2" id="KW-0378">Hydrolase</keyword>
<dbReference type="InterPro" id="IPR052897">
    <property type="entry name" value="Sec-Metab_Biosynth_Hydrolase"/>
</dbReference>
<dbReference type="InterPro" id="IPR000073">
    <property type="entry name" value="AB_hydrolase_1"/>
</dbReference>
<evidence type="ECO:0000259" key="1">
    <source>
        <dbReference type="Pfam" id="PF12697"/>
    </source>
</evidence>
<dbReference type="Gene3D" id="3.40.50.1820">
    <property type="entry name" value="alpha/beta hydrolase"/>
    <property type="match status" value="1"/>
</dbReference>
<evidence type="ECO:0000313" key="3">
    <source>
        <dbReference type="Proteomes" id="UP000295560"/>
    </source>
</evidence>
<accession>A0A4R1HM90</accession>
<organism evidence="2 3">
    <name type="scientific">Pseudonocardia endophytica</name>
    <dbReference type="NCBI Taxonomy" id="401976"/>
    <lineage>
        <taxon>Bacteria</taxon>
        <taxon>Bacillati</taxon>
        <taxon>Actinomycetota</taxon>
        <taxon>Actinomycetes</taxon>
        <taxon>Pseudonocardiales</taxon>
        <taxon>Pseudonocardiaceae</taxon>
        <taxon>Pseudonocardia</taxon>
    </lineage>
</organism>
<dbReference type="GO" id="GO:0016787">
    <property type="term" value="F:hydrolase activity"/>
    <property type="evidence" value="ECO:0007669"/>
    <property type="project" value="UniProtKB-KW"/>
</dbReference>
<feature type="domain" description="AB hydrolase-1" evidence="1">
    <location>
        <begin position="8"/>
        <end position="231"/>
    </location>
</feature>
<name>A0A4R1HM90_PSEEN</name>
<gene>
    <name evidence="2" type="ORF">EV378_4732</name>
</gene>
<dbReference type="PANTHER" id="PTHR37017">
    <property type="entry name" value="AB HYDROLASE-1 DOMAIN-CONTAINING PROTEIN-RELATED"/>
    <property type="match status" value="1"/>
</dbReference>
<comment type="caution">
    <text evidence="2">The sequence shown here is derived from an EMBL/GenBank/DDBJ whole genome shotgun (WGS) entry which is preliminary data.</text>
</comment>
<dbReference type="Proteomes" id="UP000295560">
    <property type="component" value="Unassembled WGS sequence"/>
</dbReference>
<protein>
    <submittedName>
        <fullName evidence="2">Alpha/beta hydrolase family protein</fullName>
    </submittedName>
</protein>
<dbReference type="EMBL" id="SMFZ01000002">
    <property type="protein sequence ID" value="TCK20769.1"/>
    <property type="molecule type" value="Genomic_DNA"/>
</dbReference>